<protein>
    <submittedName>
        <fullName evidence="2">Uncharacterized protein</fullName>
    </submittedName>
</protein>
<evidence type="ECO:0000313" key="3">
    <source>
        <dbReference type="Proteomes" id="UP000191116"/>
    </source>
</evidence>
<reference evidence="2 3" key="1">
    <citation type="submission" date="2017-02" db="EMBL/GenBank/DDBJ databases">
        <authorList>
            <person name="Peterson S.W."/>
        </authorList>
    </citation>
    <scope>NUCLEOTIDE SEQUENCE [LARGE SCALE GENOMIC DNA]</scope>
    <source>
        <strain evidence="2 3">CECT 9189</strain>
    </source>
</reference>
<dbReference type="RefSeq" id="WP_080176512.1">
    <property type="nucleotide sequence ID" value="NZ_AP024855.1"/>
</dbReference>
<dbReference type="EMBL" id="FUWP01000040">
    <property type="protein sequence ID" value="SKA57355.1"/>
    <property type="molecule type" value="Genomic_DNA"/>
</dbReference>
<evidence type="ECO:0000256" key="1">
    <source>
        <dbReference type="SAM" id="Phobius"/>
    </source>
</evidence>
<feature type="transmembrane region" description="Helical" evidence="1">
    <location>
        <begin position="221"/>
        <end position="244"/>
    </location>
</feature>
<keyword evidence="1" id="KW-0472">Membrane</keyword>
<name>A0A1T4UXI4_9GAMM</name>
<keyword evidence="1" id="KW-0812">Transmembrane</keyword>
<feature type="transmembrane region" description="Helical" evidence="1">
    <location>
        <begin position="48"/>
        <end position="64"/>
    </location>
</feature>
<sequence>MLNTAVYWDFGNLDKYKKNKIMSSALDGKFLAQPFLELSDKTNKVRRNLNITALIAFALTVLNVKLDSINLSVVKINGVTDTKLFSVLLCVLLYHIIYFTWCTYDEYWKWRLQLIKEDTDDYTKRHTSDYSLSPSQLAVDSNLYCNKHTLNSIYSSMKDAVVYAANEKKLDPDELKDRFESAWCSSMQPVIEQDLARMKRYEDSFKNYHWQEIIKFSLLEFGLPMVLAFYGVYELVVKLIILWIPN</sequence>
<organism evidence="2 3">
    <name type="scientific">Photobacterium toruni</name>
    <dbReference type="NCBI Taxonomy" id="1935446"/>
    <lineage>
        <taxon>Bacteria</taxon>
        <taxon>Pseudomonadati</taxon>
        <taxon>Pseudomonadota</taxon>
        <taxon>Gammaproteobacteria</taxon>
        <taxon>Vibrionales</taxon>
        <taxon>Vibrionaceae</taxon>
        <taxon>Photobacterium</taxon>
    </lineage>
</organism>
<evidence type="ECO:0000313" key="2">
    <source>
        <dbReference type="EMBL" id="SKA57355.1"/>
    </source>
</evidence>
<dbReference type="Proteomes" id="UP000191116">
    <property type="component" value="Unassembled WGS sequence"/>
</dbReference>
<dbReference type="AlphaFoldDB" id="A0A1T4UXI4"/>
<keyword evidence="1" id="KW-1133">Transmembrane helix</keyword>
<gene>
    <name evidence="2" type="ORF">CZ814_03856</name>
</gene>
<accession>A0A1T4UXI4</accession>
<proteinExistence type="predicted"/>
<feature type="transmembrane region" description="Helical" evidence="1">
    <location>
        <begin position="84"/>
        <end position="104"/>
    </location>
</feature>